<dbReference type="GO" id="GO:0008270">
    <property type="term" value="F:zinc ion binding"/>
    <property type="evidence" value="ECO:0007669"/>
    <property type="project" value="UniProtKB-KW"/>
</dbReference>
<dbReference type="Pfam" id="PF00226">
    <property type="entry name" value="DnaJ"/>
    <property type="match status" value="1"/>
</dbReference>
<evidence type="ECO:0000313" key="13">
    <source>
        <dbReference type="WBParaSite" id="ASIM_0001471701-mRNA-1"/>
    </source>
</evidence>
<dbReference type="Proteomes" id="UP000267096">
    <property type="component" value="Unassembled WGS sequence"/>
</dbReference>
<dbReference type="PROSITE" id="PS00636">
    <property type="entry name" value="DNAJ_1"/>
    <property type="match status" value="1"/>
</dbReference>
<dbReference type="FunFam" id="1.10.287.110:FF:000016">
    <property type="entry name" value="DnaJ (Hsp40) homolog, subfamily A, member 2"/>
    <property type="match status" value="1"/>
</dbReference>
<proteinExistence type="predicted"/>
<feature type="region of interest" description="Disordered" evidence="9">
    <location>
        <begin position="201"/>
        <end position="237"/>
    </location>
</feature>
<keyword evidence="12" id="KW-1185">Reference proteome</keyword>
<dbReference type="GO" id="GO:0006457">
    <property type="term" value="P:protein folding"/>
    <property type="evidence" value="ECO:0007669"/>
    <property type="project" value="InterPro"/>
</dbReference>
<dbReference type="OrthoDB" id="10250354at2759"/>
<keyword evidence="1" id="KW-0488">Methylation</keyword>
<dbReference type="AlphaFoldDB" id="A0A0M3K1H3"/>
<dbReference type="WBParaSite" id="ASIM_0001471701-mRNA-1">
    <property type="protein sequence ID" value="ASIM_0001471701-mRNA-1"/>
    <property type="gene ID" value="ASIM_0001471701"/>
</dbReference>
<dbReference type="Gene3D" id="1.10.287.110">
    <property type="entry name" value="DnaJ domain"/>
    <property type="match status" value="1"/>
</dbReference>
<dbReference type="InterPro" id="IPR018253">
    <property type="entry name" value="DnaJ_domain_CS"/>
</dbReference>
<dbReference type="InterPro" id="IPR036869">
    <property type="entry name" value="J_dom_sf"/>
</dbReference>
<evidence type="ECO:0000256" key="2">
    <source>
        <dbReference type="ARBA" id="ARBA00022723"/>
    </source>
</evidence>
<evidence type="ECO:0000256" key="8">
    <source>
        <dbReference type="ARBA" id="ARBA00023289"/>
    </source>
</evidence>
<keyword evidence="8" id="KW-0636">Prenylation</keyword>
<keyword evidence="7" id="KW-0449">Lipoprotein</keyword>
<keyword evidence="2" id="KW-0479">Metal-binding</keyword>
<keyword evidence="6" id="KW-0143">Chaperone</keyword>
<sequence>MFFHHMNGGARSRDGPVDTYLYDVLNVRPNASESEIKKAYHHLAKEYHPDKNPAHGDRFKEISFAYEVLSNKDRRDTYDMYGMDGLKEGGGGGGFSGAEDLFSSLFEGGGGSFASFFGGGGRRRQTKGADMNYPLTVTLEDLYNGKTSKLQLSKKPGMEPGDVIIFVNCKEHELLESIIMGRPRAIPIPQGDDCEEVSLMPYDEGKFQNTGRREAYDDDDDEEDARGGGGNVQCHQS</sequence>
<evidence type="ECO:0000313" key="11">
    <source>
        <dbReference type="EMBL" id="VDK51563.1"/>
    </source>
</evidence>
<dbReference type="SUPFAM" id="SSF49493">
    <property type="entry name" value="HSP40/DnaJ peptide-binding domain"/>
    <property type="match status" value="1"/>
</dbReference>
<evidence type="ECO:0000256" key="4">
    <source>
        <dbReference type="ARBA" id="ARBA00022771"/>
    </source>
</evidence>
<dbReference type="GO" id="GO:0051082">
    <property type="term" value="F:unfolded protein binding"/>
    <property type="evidence" value="ECO:0007669"/>
    <property type="project" value="InterPro"/>
</dbReference>
<feature type="domain" description="J" evidence="10">
    <location>
        <begin position="20"/>
        <end position="82"/>
    </location>
</feature>
<gene>
    <name evidence="11" type="ORF">ASIM_LOCUS14127</name>
</gene>
<evidence type="ECO:0000313" key="12">
    <source>
        <dbReference type="Proteomes" id="UP000267096"/>
    </source>
</evidence>
<dbReference type="SMART" id="SM00271">
    <property type="entry name" value="DnaJ"/>
    <property type="match status" value="1"/>
</dbReference>
<dbReference type="InterPro" id="IPR044713">
    <property type="entry name" value="DNJA1/2-like"/>
</dbReference>
<evidence type="ECO:0000259" key="10">
    <source>
        <dbReference type="PROSITE" id="PS50076"/>
    </source>
</evidence>
<keyword evidence="3" id="KW-0677">Repeat</keyword>
<dbReference type="PRINTS" id="PR00625">
    <property type="entry name" value="JDOMAIN"/>
</dbReference>
<dbReference type="InterPro" id="IPR008971">
    <property type="entry name" value="HSP40/DnaJ_pept-bd"/>
</dbReference>
<reference evidence="13" key="1">
    <citation type="submission" date="2017-02" db="UniProtKB">
        <authorList>
            <consortium name="WormBaseParasite"/>
        </authorList>
    </citation>
    <scope>IDENTIFICATION</scope>
</reference>
<dbReference type="Gene3D" id="2.60.260.20">
    <property type="entry name" value="Urease metallochaperone UreE, N-terminal domain"/>
    <property type="match status" value="1"/>
</dbReference>
<dbReference type="SUPFAM" id="SSF46565">
    <property type="entry name" value="Chaperone J-domain"/>
    <property type="match status" value="1"/>
</dbReference>
<dbReference type="InterPro" id="IPR001623">
    <property type="entry name" value="DnaJ_domain"/>
</dbReference>
<dbReference type="EMBL" id="UYRR01031628">
    <property type="protein sequence ID" value="VDK51563.1"/>
    <property type="molecule type" value="Genomic_DNA"/>
</dbReference>
<dbReference type="CDD" id="cd06257">
    <property type="entry name" value="DnaJ"/>
    <property type="match status" value="1"/>
</dbReference>
<keyword evidence="5" id="KW-0862">Zinc</keyword>
<dbReference type="PROSITE" id="PS50076">
    <property type="entry name" value="DNAJ_2"/>
    <property type="match status" value="1"/>
</dbReference>
<accession>A0A0M3K1H3</accession>
<evidence type="ECO:0000256" key="9">
    <source>
        <dbReference type="SAM" id="MobiDB-lite"/>
    </source>
</evidence>
<name>A0A0M3K1H3_ANISI</name>
<reference evidence="11 12" key="2">
    <citation type="submission" date="2018-11" db="EMBL/GenBank/DDBJ databases">
        <authorList>
            <consortium name="Pathogen Informatics"/>
        </authorList>
    </citation>
    <scope>NUCLEOTIDE SEQUENCE [LARGE SCALE GENOMIC DNA]</scope>
</reference>
<dbReference type="GO" id="GO:0030544">
    <property type="term" value="F:Hsp70 protein binding"/>
    <property type="evidence" value="ECO:0007669"/>
    <property type="project" value="InterPro"/>
</dbReference>
<dbReference type="PANTHER" id="PTHR43888">
    <property type="entry name" value="DNAJ-LIKE-2, ISOFORM A-RELATED"/>
    <property type="match status" value="1"/>
</dbReference>
<feature type="compositionally biased region" description="Basic and acidic residues" evidence="9">
    <location>
        <begin position="203"/>
        <end position="215"/>
    </location>
</feature>
<evidence type="ECO:0000256" key="6">
    <source>
        <dbReference type="ARBA" id="ARBA00023186"/>
    </source>
</evidence>
<evidence type="ECO:0000256" key="1">
    <source>
        <dbReference type="ARBA" id="ARBA00022481"/>
    </source>
</evidence>
<protein>
    <submittedName>
        <fullName evidence="13">J domain-containing protein</fullName>
    </submittedName>
</protein>
<evidence type="ECO:0000256" key="5">
    <source>
        <dbReference type="ARBA" id="ARBA00022833"/>
    </source>
</evidence>
<evidence type="ECO:0000256" key="7">
    <source>
        <dbReference type="ARBA" id="ARBA00023288"/>
    </source>
</evidence>
<keyword evidence="4" id="KW-0863">Zinc-finger</keyword>
<evidence type="ECO:0000256" key="3">
    <source>
        <dbReference type="ARBA" id="ARBA00022737"/>
    </source>
</evidence>
<organism evidence="13">
    <name type="scientific">Anisakis simplex</name>
    <name type="common">Herring worm</name>
    <dbReference type="NCBI Taxonomy" id="6269"/>
    <lineage>
        <taxon>Eukaryota</taxon>
        <taxon>Metazoa</taxon>
        <taxon>Ecdysozoa</taxon>
        <taxon>Nematoda</taxon>
        <taxon>Chromadorea</taxon>
        <taxon>Rhabditida</taxon>
        <taxon>Spirurina</taxon>
        <taxon>Ascaridomorpha</taxon>
        <taxon>Ascaridoidea</taxon>
        <taxon>Anisakidae</taxon>
        <taxon>Anisakis</taxon>
        <taxon>Anisakis simplex complex</taxon>
    </lineage>
</organism>